<dbReference type="InterPro" id="IPR043136">
    <property type="entry name" value="B30.2/SPRY_sf"/>
</dbReference>
<evidence type="ECO:0000259" key="2">
    <source>
        <dbReference type="PROSITE" id="PS50188"/>
    </source>
</evidence>
<dbReference type="PROSITE" id="PS50188">
    <property type="entry name" value="B302_SPRY"/>
    <property type="match status" value="1"/>
</dbReference>
<dbReference type="PANTHER" id="PTHR12245">
    <property type="entry name" value="SPRY DOMAIN CONTAINING SOCS BOX PROTEIN"/>
    <property type="match status" value="1"/>
</dbReference>
<proteinExistence type="predicted"/>
<dbReference type="SMART" id="SM00449">
    <property type="entry name" value="SPRY"/>
    <property type="match status" value="1"/>
</dbReference>
<feature type="non-terminal residue" evidence="3">
    <location>
        <position position="1"/>
    </location>
</feature>
<dbReference type="AlphaFoldDB" id="A0A9X8E5Q5"/>
<dbReference type="InterPro" id="IPR003877">
    <property type="entry name" value="SPRY_dom"/>
</dbReference>
<comment type="caution">
    <text evidence="3">The sequence shown here is derived from an EMBL/GenBank/DDBJ whole genome shotgun (WGS) entry which is preliminary data.</text>
</comment>
<feature type="domain" description="B30.2/SPRY" evidence="2">
    <location>
        <begin position="752"/>
        <end position="917"/>
    </location>
</feature>
<protein>
    <recommendedName>
        <fullName evidence="2">B30.2/SPRY domain-containing protein</fullName>
    </recommendedName>
</protein>
<dbReference type="InterPro" id="IPR013320">
    <property type="entry name" value="ConA-like_dom_sf"/>
</dbReference>
<dbReference type="InterPro" id="IPR001870">
    <property type="entry name" value="B30.2/SPRY"/>
</dbReference>
<dbReference type="CDD" id="cd11709">
    <property type="entry name" value="SPRY"/>
    <property type="match status" value="1"/>
</dbReference>
<organism evidence="3 4">
    <name type="scientific">Aphanomyces astaci</name>
    <name type="common">Crayfish plague agent</name>
    <dbReference type="NCBI Taxonomy" id="112090"/>
    <lineage>
        <taxon>Eukaryota</taxon>
        <taxon>Sar</taxon>
        <taxon>Stramenopiles</taxon>
        <taxon>Oomycota</taxon>
        <taxon>Saprolegniomycetes</taxon>
        <taxon>Saprolegniales</taxon>
        <taxon>Verrucalvaceae</taxon>
        <taxon>Aphanomyces</taxon>
    </lineage>
</organism>
<dbReference type="EMBL" id="QUTI01018639">
    <property type="protein sequence ID" value="RLO10094.1"/>
    <property type="molecule type" value="Genomic_DNA"/>
</dbReference>
<dbReference type="InterPro" id="IPR050672">
    <property type="entry name" value="FBXO45-Fsn/SPSB_families"/>
</dbReference>
<dbReference type="Proteomes" id="UP000275652">
    <property type="component" value="Unassembled WGS sequence"/>
</dbReference>
<gene>
    <name evidence="3" type="ORF">DYB28_008376</name>
</gene>
<dbReference type="SUPFAM" id="SSF49265">
    <property type="entry name" value="Fibronectin type III"/>
    <property type="match status" value="1"/>
</dbReference>
<sequence>MPLIPYWMQCIGHAVLASTDPSPQKLHLALELSHVVMHLASVPKWTVSIQAALERGLDAAITCQRTSGATTTDVATAVGSLFVLGGGIEPLRVGAVVELSQGKEVGTVVSYHAPFAQLVLHKADKAAAACPSYEDWVEVVHGSAADKNEFGKPVRVNTDELVVSWREYPPVPALSWSLLVATTMALLQNYGSNDDGNSDSSRMSWLSSSAATTTALIVQSSALKALVHGLRSAATLSNEGMTWQHPELLPRLLALATQSDKSTVYCSVADLELKVAMVRQRLSDASYLNTLQAAKDKEDNSKQIVFNDEEDDDDDVGYHATPSSPPPPSGDASSSSAVESSSSCCAAFCHDVPDRIVPCPTIVDAADIKETGRKVFGETYFPFEEGGFLSNMPSLFLSLRLGNQPTPSGGTSTTTCPPPSASLSSADTLQQFAAELANTTDLRALATSVEQSLQIKYARQGLALYFAGMHHQANKLDETTERLLLQYAKAVLFRGPPASEDMTTPLEVVLASVVDAALTANIGRMGGLVWATIVSELRQGCAPKYEGVLWTQRDVSTGDLSALSDPSIEFVVWLVQTFFAKPDRLRMYLATTQNEQSDKDFAGLDRNLLLVIARRRQLRERSQNRFYYSPYLQGLLELIRALPPPPVQDETPTGPSWGLQLVRASETSLTLAWPSPVAHSDQSRPVYVLEENVPNGGGSSPRVVYSGVGHQITLSNLMPRTTFTYTLRGGEAGEAHAGASDGGGSVDMKYKTSASFTTKADPTSDYVRTSPFVWDKKKCRSGSLVFSDDGLSVGFNGNEAWRMVLGTECFVVGRHAWQVKVDKSTSAYLFVGVASRRANLESFLGADEHSWGFIGDGALYYQRNRVKTYGEPFGEGDVLGMDLDCDLGTLSYSKNGVSLGVAFDNVVGELYPAIAFY</sequence>
<feature type="region of interest" description="Disordered" evidence="1">
    <location>
        <begin position="309"/>
        <end position="336"/>
    </location>
</feature>
<dbReference type="PANTHER" id="PTHR12245:SF5">
    <property type="entry name" value="SPRY DOMAIN-CONTAINING SOCS BOX PROTEIN 3"/>
    <property type="match status" value="1"/>
</dbReference>
<dbReference type="InterPro" id="IPR036116">
    <property type="entry name" value="FN3_sf"/>
</dbReference>
<evidence type="ECO:0000313" key="3">
    <source>
        <dbReference type="EMBL" id="RLO10094.1"/>
    </source>
</evidence>
<dbReference type="Pfam" id="PF00622">
    <property type="entry name" value="SPRY"/>
    <property type="match status" value="1"/>
</dbReference>
<dbReference type="SUPFAM" id="SSF49899">
    <property type="entry name" value="Concanavalin A-like lectins/glucanases"/>
    <property type="match status" value="1"/>
</dbReference>
<evidence type="ECO:0000256" key="1">
    <source>
        <dbReference type="SAM" id="MobiDB-lite"/>
    </source>
</evidence>
<reference evidence="3 4" key="1">
    <citation type="journal article" date="2018" name="J. Invertebr. Pathol.">
        <title>New genotyping method for the causative agent of crayfish plague (Aphanomyces astaci) based on whole genome data.</title>
        <authorList>
            <person name="Minardi D."/>
            <person name="Studholme D.J."/>
            <person name="van der Giezen M."/>
            <person name="Pretto T."/>
            <person name="Oidtmann B."/>
        </authorList>
    </citation>
    <scope>NUCLEOTIDE SEQUENCE [LARGE SCALE GENOMIC DNA]</scope>
    <source>
        <strain evidence="3 4">KB13</strain>
    </source>
</reference>
<evidence type="ECO:0000313" key="4">
    <source>
        <dbReference type="Proteomes" id="UP000275652"/>
    </source>
</evidence>
<accession>A0A9X8E5Q5</accession>
<dbReference type="Gene3D" id="2.60.120.920">
    <property type="match status" value="1"/>
</dbReference>
<name>A0A9X8E5Q5_APHAT</name>